<feature type="binding site" evidence="7">
    <location>
        <position position="96"/>
    </location>
    <ligand>
        <name>Zn(2+)</name>
        <dbReference type="ChEBI" id="CHEBI:29105"/>
    </ligand>
</feature>
<keyword evidence="8" id="KW-0408">Iron</keyword>
<dbReference type="eggNOG" id="COG0735">
    <property type="taxonomic scope" value="Bacteria"/>
</dbReference>
<dbReference type="HOGENOM" id="CLU_096072_6_0_11"/>
<reference evidence="9 10" key="1">
    <citation type="journal article" date="2009" name="Stand. Genomic Sci.">
        <title>Complete genome sequence of Acidimicrobium ferrooxidans type strain (ICP).</title>
        <authorList>
            <person name="Clum A."/>
            <person name="Nolan M."/>
            <person name="Lang E."/>
            <person name="Glavina Del Rio T."/>
            <person name="Tice H."/>
            <person name="Copeland A."/>
            <person name="Cheng J.F."/>
            <person name="Lucas S."/>
            <person name="Chen F."/>
            <person name="Bruce D."/>
            <person name="Goodwin L."/>
            <person name="Pitluck S."/>
            <person name="Ivanova N."/>
            <person name="Mavrommatis K."/>
            <person name="Mikhailova N."/>
            <person name="Pati A."/>
            <person name="Chen A."/>
            <person name="Palaniappan K."/>
            <person name="Goker M."/>
            <person name="Spring S."/>
            <person name="Land M."/>
            <person name="Hauser L."/>
            <person name="Chang Y.J."/>
            <person name="Jeffries C.C."/>
            <person name="Chain P."/>
            <person name="Bristow J."/>
            <person name="Eisen J.A."/>
            <person name="Markowitz V."/>
            <person name="Hugenholtz P."/>
            <person name="Kyrpides N.C."/>
            <person name="Klenk H.P."/>
            <person name="Lapidus A."/>
        </authorList>
    </citation>
    <scope>NUCLEOTIDE SEQUENCE [LARGE SCALE GENOMIC DNA]</scope>
    <source>
        <strain evidence="10">DSM 10331 / JCM 15462 / NBRC 103882 / ICP</strain>
    </source>
</reference>
<feature type="binding site" evidence="8">
    <location>
        <position position="122"/>
    </location>
    <ligand>
        <name>Fe cation</name>
        <dbReference type="ChEBI" id="CHEBI:24875"/>
    </ligand>
</feature>
<evidence type="ECO:0000256" key="2">
    <source>
        <dbReference type="ARBA" id="ARBA00022491"/>
    </source>
</evidence>
<comment type="cofactor">
    <cofactor evidence="7">
        <name>Zn(2+)</name>
        <dbReference type="ChEBI" id="CHEBI:29105"/>
    </cofactor>
    <text evidence="7">Binds 1 zinc ion per subunit.</text>
</comment>
<dbReference type="Pfam" id="PF01475">
    <property type="entry name" value="FUR"/>
    <property type="match status" value="1"/>
</dbReference>
<dbReference type="CDD" id="cd07153">
    <property type="entry name" value="Fur_like"/>
    <property type="match status" value="1"/>
</dbReference>
<dbReference type="RefSeq" id="WP_015798859.1">
    <property type="nucleotide sequence ID" value="NC_013124.1"/>
</dbReference>
<feature type="binding site" evidence="7">
    <location>
        <position position="133"/>
    </location>
    <ligand>
        <name>Zn(2+)</name>
        <dbReference type="ChEBI" id="CHEBI:29105"/>
    </ligand>
</feature>
<dbReference type="KEGG" id="afo:Afer_1453"/>
<accession>C7M068</accession>
<dbReference type="STRING" id="525909.Afer_1453"/>
<dbReference type="Proteomes" id="UP000000771">
    <property type="component" value="Chromosome"/>
</dbReference>
<evidence type="ECO:0000256" key="4">
    <source>
        <dbReference type="ARBA" id="ARBA00023015"/>
    </source>
</evidence>
<keyword evidence="7" id="KW-0479">Metal-binding</keyword>
<evidence type="ECO:0000256" key="8">
    <source>
        <dbReference type="PIRSR" id="PIRSR602481-2"/>
    </source>
</evidence>
<dbReference type="PANTHER" id="PTHR33202:SF7">
    <property type="entry name" value="FERRIC UPTAKE REGULATION PROTEIN"/>
    <property type="match status" value="1"/>
</dbReference>
<evidence type="ECO:0000256" key="3">
    <source>
        <dbReference type="ARBA" id="ARBA00022833"/>
    </source>
</evidence>
<evidence type="ECO:0000256" key="6">
    <source>
        <dbReference type="ARBA" id="ARBA00023163"/>
    </source>
</evidence>
<dbReference type="GO" id="GO:0045892">
    <property type="term" value="P:negative regulation of DNA-templated transcription"/>
    <property type="evidence" value="ECO:0007669"/>
    <property type="project" value="TreeGrafter"/>
</dbReference>
<dbReference type="InterPro" id="IPR036388">
    <property type="entry name" value="WH-like_DNA-bd_sf"/>
</dbReference>
<dbReference type="InterPro" id="IPR043135">
    <property type="entry name" value="Fur_C"/>
</dbReference>
<name>C7M068_ACIFD</name>
<dbReference type="SUPFAM" id="SSF46785">
    <property type="entry name" value="Winged helix' DNA-binding domain"/>
    <property type="match status" value="1"/>
</dbReference>
<dbReference type="GO" id="GO:1900376">
    <property type="term" value="P:regulation of secondary metabolite biosynthetic process"/>
    <property type="evidence" value="ECO:0007669"/>
    <property type="project" value="TreeGrafter"/>
</dbReference>
<keyword evidence="6" id="KW-0804">Transcription</keyword>
<dbReference type="GO" id="GO:0008270">
    <property type="term" value="F:zinc ion binding"/>
    <property type="evidence" value="ECO:0007669"/>
    <property type="project" value="TreeGrafter"/>
</dbReference>
<protein>
    <submittedName>
        <fullName evidence="9">Ferric uptake regulator, Fur family</fullName>
    </submittedName>
</protein>
<dbReference type="InterPro" id="IPR036390">
    <property type="entry name" value="WH_DNA-bd_sf"/>
</dbReference>
<comment type="similarity">
    <text evidence="1">Belongs to the Fur family.</text>
</comment>
<dbReference type="AlphaFoldDB" id="C7M068"/>
<evidence type="ECO:0000256" key="1">
    <source>
        <dbReference type="ARBA" id="ARBA00007957"/>
    </source>
</evidence>
<comment type="cofactor">
    <cofactor evidence="8">
        <name>Mn(2+)</name>
        <dbReference type="ChEBI" id="CHEBI:29035"/>
    </cofactor>
    <cofactor evidence="8">
        <name>Fe(2+)</name>
        <dbReference type="ChEBI" id="CHEBI:29033"/>
    </cofactor>
    <text evidence="8">Binds 1 Mn(2+) or Fe(2+) ion per subunit.</text>
</comment>
<proteinExistence type="inferred from homology"/>
<organism evidence="9 10">
    <name type="scientific">Acidimicrobium ferrooxidans (strain DSM 10331 / JCM 15462 / NBRC 103882 / ICP)</name>
    <dbReference type="NCBI Taxonomy" id="525909"/>
    <lineage>
        <taxon>Bacteria</taxon>
        <taxon>Bacillati</taxon>
        <taxon>Actinomycetota</taxon>
        <taxon>Acidimicrobiia</taxon>
        <taxon>Acidimicrobiales</taxon>
        <taxon>Acidimicrobiaceae</taxon>
        <taxon>Acidimicrobium</taxon>
    </lineage>
</organism>
<feature type="binding site" evidence="7">
    <location>
        <position position="130"/>
    </location>
    <ligand>
        <name>Zn(2+)</name>
        <dbReference type="ChEBI" id="CHEBI:29105"/>
    </ligand>
</feature>
<dbReference type="GO" id="GO:0000976">
    <property type="term" value="F:transcription cis-regulatory region binding"/>
    <property type="evidence" value="ECO:0007669"/>
    <property type="project" value="TreeGrafter"/>
</dbReference>
<keyword evidence="2" id="KW-0678">Repressor</keyword>
<feature type="binding site" evidence="8">
    <location>
        <position position="87"/>
    </location>
    <ligand>
        <name>Fe cation</name>
        <dbReference type="ChEBI" id="CHEBI:24875"/>
    </ligand>
</feature>
<evidence type="ECO:0000313" key="10">
    <source>
        <dbReference type="Proteomes" id="UP000000771"/>
    </source>
</evidence>
<keyword evidence="5" id="KW-0238">DNA-binding</keyword>
<evidence type="ECO:0000313" key="9">
    <source>
        <dbReference type="EMBL" id="ACU54376.1"/>
    </source>
</evidence>
<keyword evidence="3 7" id="KW-0862">Zinc</keyword>
<keyword evidence="10" id="KW-1185">Reference proteome</keyword>
<gene>
    <name evidence="9" type="ordered locus">Afer_1453</name>
</gene>
<dbReference type="PANTHER" id="PTHR33202">
    <property type="entry name" value="ZINC UPTAKE REGULATION PROTEIN"/>
    <property type="match status" value="1"/>
</dbReference>
<evidence type="ECO:0000256" key="7">
    <source>
        <dbReference type="PIRSR" id="PIRSR602481-1"/>
    </source>
</evidence>
<dbReference type="GO" id="GO:0003700">
    <property type="term" value="F:DNA-binding transcription factor activity"/>
    <property type="evidence" value="ECO:0007669"/>
    <property type="project" value="InterPro"/>
</dbReference>
<keyword evidence="4" id="KW-0805">Transcription regulation</keyword>
<dbReference type="Gene3D" id="1.10.10.10">
    <property type="entry name" value="Winged helix-like DNA-binding domain superfamily/Winged helix DNA-binding domain"/>
    <property type="match status" value="1"/>
</dbReference>
<dbReference type="EMBL" id="CP001631">
    <property type="protein sequence ID" value="ACU54376.1"/>
    <property type="molecule type" value="Genomic_DNA"/>
</dbReference>
<evidence type="ECO:0000256" key="5">
    <source>
        <dbReference type="ARBA" id="ARBA00023125"/>
    </source>
</evidence>
<sequence>MAETQFEGALRQRGLRVTDERRAVFRVLAEAGRPLTRAELVDVLAEAGVGSATAYRTIAAFAEAGIVQPVTIGDDIAYELLPPYASHHHHFHCVSCGEIFEVRVASCQAITIDDAPGPVLYHQVEAYGVCERCISARPRGVLPSPSGSRER</sequence>
<feature type="binding site" evidence="7">
    <location>
        <position position="93"/>
    </location>
    <ligand>
        <name>Zn(2+)</name>
        <dbReference type="ChEBI" id="CHEBI:29105"/>
    </ligand>
</feature>
<dbReference type="Gene3D" id="3.30.1490.190">
    <property type="match status" value="1"/>
</dbReference>
<dbReference type="InterPro" id="IPR002481">
    <property type="entry name" value="FUR"/>
</dbReference>